<evidence type="ECO:0000313" key="3">
    <source>
        <dbReference type="Proteomes" id="UP000736672"/>
    </source>
</evidence>
<gene>
    <name evidence="2" type="ORF">B0J15DRAFT_580667</name>
</gene>
<name>A0A9P9KQE8_FUSSL</name>
<comment type="caution">
    <text evidence="2">The sequence shown here is derived from an EMBL/GenBank/DDBJ whole genome shotgun (WGS) entry which is preliminary data.</text>
</comment>
<evidence type="ECO:0000313" key="2">
    <source>
        <dbReference type="EMBL" id="KAH7266599.1"/>
    </source>
</evidence>
<organism evidence="2 3">
    <name type="scientific">Fusarium solani</name>
    <name type="common">Filamentous fungus</name>
    <dbReference type="NCBI Taxonomy" id="169388"/>
    <lineage>
        <taxon>Eukaryota</taxon>
        <taxon>Fungi</taxon>
        <taxon>Dikarya</taxon>
        <taxon>Ascomycota</taxon>
        <taxon>Pezizomycotina</taxon>
        <taxon>Sordariomycetes</taxon>
        <taxon>Hypocreomycetidae</taxon>
        <taxon>Hypocreales</taxon>
        <taxon>Nectriaceae</taxon>
        <taxon>Fusarium</taxon>
        <taxon>Fusarium solani species complex</taxon>
    </lineage>
</organism>
<dbReference type="AlphaFoldDB" id="A0A9P9KQE8"/>
<accession>A0A9P9KQE8</accession>
<feature type="region of interest" description="Disordered" evidence="1">
    <location>
        <begin position="29"/>
        <end position="52"/>
    </location>
</feature>
<feature type="compositionally biased region" description="Basic and acidic residues" evidence="1">
    <location>
        <begin position="37"/>
        <end position="52"/>
    </location>
</feature>
<reference evidence="2" key="1">
    <citation type="journal article" date="2021" name="Nat. Commun.">
        <title>Genetic determinants of endophytism in the Arabidopsis root mycobiome.</title>
        <authorList>
            <person name="Mesny F."/>
            <person name="Miyauchi S."/>
            <person name="Thiergart T."/>
            <person name="Pickel B."/>
            <person name="Atanasova L."/>
            <person name="Karlsson M."/>
            <person name="Huettel B."/>
            <person name="Barry K.W."/>
            <person name="Haridas S."/>
            <person name="Chen C."/>
            <person name="Bauer D."/>
            <person name="Andreopoulos W."/>
            <person name="Pangilinan J."/>
            <person name="LaButti K."/>
            <person name="Riley R."/>
            <person name="Lipzen A."/>
            <person name="Clum A."/>
            <person name="Drula E."/>
            <person name="Henrissat B."/>
            <person name="Kohler A."/>
            <person name="Grigoriev I.V."/>
            <person name="Martin F.M."/>
            <person name="Hacquard S."/>
        </authorList>
    </citation>
    <scope>NUCLEOTIDE SEQUENCE</scope>
    <source>
        <strain evidence="2">FSSC 5 MPI-SDFR-AT-0091</strain>
    </source>
</reference>
<protein>
    <submittedName>
        <fullName evidence="2">Uncharacterized protein</fullName>
    </submittedName>
</protein>
<keyword evidence="3" id="KW-1185">Reference proteome</keyword>
<dbReference type="EMBL" id="JAGTJS010000006">
    <property type="protein sequence ID" value="KAH7266599.1"/>
    <property type="molecule type" value="Genomic_DNA"/>
</dbReference>
<dbReference type="Proteomes" id="UP000736672">
    <property type="component" value="Unassembled WGS sequence"/>
</dbReference>
<sequence>MLQAWSVSVSVSLCLSRSLNNATESINLLMDPTSFTDNDKRREASSKTPPHDQITRRWMLNPVSLPQRAQQPLGSVNSRPPCTGCEGGIGCPLPLLDARAAGHPTQVDGGGFGLSH</sequence>
<evidence type="ECO:0000256" key="1">
    <source>
        <dbReference type="SAM" id="MobiDB-lite"/>
    </source>
</evidence>
<proteinExistence type="predicted"/>